<gene>
    <name evidence="2" type="ORF">THAOC_36651</name>
</gene>
<feature type="non-terminal residue" evidence="2">
    <location>
        <position position="1"/>
    </location>
</feature>
<sequence length="344" mass="36818">GRFFAGWLVESSMAGGYRVCLPDGNGLQVQPGAQLSNFLVGVASGLQSGVPSEFRKGGLPVALVASRSAVLCARNEGRRPSPLAVKETAGRGGGRGPRRDPSGGLQRFQSKSPRPCPRRSPQRQAPAVVRAAVQAAPRPGPRWRGTTRAEMRDCSCRARADRTSAPSSRLPRGGRLKSKPSSSSGGGTGTRKTAAAAAGRRRWAWRTSPSSKVLAADGRRSSHATDREDVTRAMGKHPPSRQRRGGSAGGRHLGRRREFVPTARRGTQSAGARRPRQRASERAPSWESGWDKGSRESPNDGGLQRRVCPFAMIIRDEMKANAKGNSMMILAVLGVVPEHPSKFL</sequence>
<name>K0R7U4_THAOC</name>
<feature type="compositionally biased region" description="Basic and acidic residues" evidence="1">
    <location>
        <begin position="147"/>
        <end position="162"/>
    </location>
</feature>
<feature type="compositionally biased region" description="Basic and acidic residues" evidence="1">
    <location>
        <begin position="217"/>
        <end position="231"/>
    </location>
</feature>
<reference evidence="2 3" key="1">
    <citation type="journal article" date="2012" name="Genome Biol.">
        <title>Genome and low-iron response of an oceanic diatom adapted to chronic iron limitation.</title>
        <authorList>
            <person name="Lommer M."/>
            <person name="Specht M."/>
            <person name="Roy A.S."/>
            <person name="Kraemer L."/>
            <person name="Andreson R."/>
            <person name="Gutowska M.A."/>
            <person name="Wolf J."/>
            <person name="Bergner S.V."/>
            <person name="Schilhabel M.B."/>
            <person name="Klostermeier U.C."/>
            <person name="Beiko R.G."/>
            <person name="Rosenstiel P."/>
            <person name="Hippler M."/>
            <person name="Laroche J."/>
        </authorList>
    </citation>
    <scope>NUCLEOTIDE SEQUENCE [LARGE SCALE GENOMIC DNA]</scope>
    <source>
        <strain evidence="2 3">CCMP1005</strain>
    </source>
</reference>
<feature type="region of interest" description="Disordered" evidence="1">
    <location>
        <begin position="81"/>
        <end position="304"/>
    </location>
</feature>
<dbReference type="EMBL" id="AGNL01049227">
    <property type="protein sequence ID" value="EJK44781.1"/>
    <property type="molecule type" value="Genomic_DNA"/>
</dbReference>
<dbReference type="AlphaFoldDB" id="K0R7U4"/>
<accession>K0R7U4</accession>
<dbReference type="Proteomes" id="UP000266841">
    <property type="component" value="Unassembled WGS sequence"/>
</dbReference>
<protein>
    <submittedName>
        <fullName evidence="2">Uncharacterized protein</fullName>
    </submittedName>
</protein>
<evidence type="ECO:0000256" key="1">
    <source>
        <dbReference type="SAM" id="MobiDB-lite"/>
    </source>
</evidence>
<evidence type="ECO:0000313" key="3">
    <source>
        <dbReference type="Proteomes" id="UP000266841"/>
    </source>
</evidence>
<evidence type="ECO:0000313" key="2">
    <source>
        <dbReference type="EMBL" id="EJK44781.1"/>
    </source>
</evidence>
<comment type="caution">
    <text evidence="2">The sequence shown here is derived from an EMBL/GenBank/DDBJ whole genome shotgun (WGS) entry which is preliminary data.</text>
</comment>
<feature type="compositionally biased region" description="Low complexity" evidence="1">
    <location>
        <begin position="122"/>
        <end position="146"/>
    </location>
</feature>
<feature type="compositionally biased region" description="Basic and acidic residues" evidence="1">
    <location>
        <begin position="289"/>
        <end position="298"/>
    </location>
</feature>
<proteinExistence type="predicted"/>
<organism evidence="2 3">
    <name type="scientific">Thalassiosira oceanica</name>
    <name type="common">Marine diatom</name>
    <dbReference type="NCBI Taxonomy" id="159749"/>
    <lineage>
        <taxon>Eukaryota</taxon>
        <taxon>Sar</taxon>
        <taxon>Stramenopiles</taxon>
        <taxon>Ochrophyta</taxon>
        <taxon>Bacillariophyta</taxon>
        <taxon>Coscinodiscophyceae</taxon>
        <taxon>Thalassiosirophycidae</taxon>
        <taxon>Thalassiosirales</taxon>
        <taxon>Thalassiosiraceae</taxon>
        <taxon>Thalassiosira</taxon>
    </lineage>
</organism>
<feature type="compositionally biased region" description="Basic residues" evidence="1">
    <location>
        <begin position="234"/>
        <end position="244"/>
    </location>
</feature>
<keyword evidence="3" id="KW-1185">Reference proteome</keyword>